<keyword evidence="6" id="KW-1185">Reference proteome</keyword>
<feature type="active site" description="Proton donor/acceptor" evidence="2">
    <location>
        <position position="148"/>
    </location>
</feature>
<comment type="caution">
    <text evidence="5">The sequence shown here is derived from an EMBL/GenBank/DDBJ whole genome shotgun (WGS) entry which is preliminary data.</text>
</comment>
<evidence type="ECO:0000256" key="1">
    <source>
        <dbReference type="ARBA" id="ARBA00022801"/>
    </source>
</evidence>
<feature type="active site" description="Acyl-thioester intermediate" evidence="2">
    <location>
        <position position="210"/>
    </location>
</feature>
<evidence type="ECO:0000256" key="3">
    <source>
        <dbReference type="SAM" id="MobiDB-lite"/>
    </source>
</evidence>
<accession>A0A0R1JYU9</accession>
<keyword evidence="4" id="KW-0812">Transmembrane</keyword>
<keyword evidence="4" id="KW-1133">Transmembrane helix</keyword>
<dbReference type="NCBIfam" id="TIGR01076">
    <property type="entry name" value="sortase_fam"/>
    <property type="match status" value="1"/>
</dbReference>
<dbReference type="PATRIC" id="fig|1291734.4.peg.1421"/>
<dbReference type="RefSeq" id="WP_056950905.1">
    <property type="nucleotide sequence ID" value="NZ_AZDJ01000016.1"/>
</dbReference>
<dbReference type="AlphaFoldDB" id="A0A0R1JYU9"/>
<dbReference type="OrthoDB" id="1648028at2"/>
<organism evidence="5 6">
    <name type="scientific">Lacticaseibacillus nasuensis JCM 17158</name>
    <dbReference type="NCBI Taxonomy" id="1291734"/>
    <lineage>
        <taxon>Bacteria</taxon>
        <taxon>Bacillati</taxon>
        <taxon>Bacillota</taxon>
        <taxon>Bacilli</taxon>
        <taxon>Lactobacillales</taxon>
        <taxon>Lactobacillaceae</taxon>
        <taxon>Lacticaseibacillus</taxon>
    </lineage>
</organism>
<sequence>MAKRKSARRWGDVIVVLVFFVGLAIFAYPFVANAINDISTSLRARQDKQLAEANVKREAAAQKRRNKELAEQGLMPNADALRERSATSKSAAYRAKHLIGTVNMPSIRSETLLYDVTNEALLQSGATVLPGTSYPSGGKGNHTVISAHSGIPGKQLFSRLERLKRGDVFVLTVGKQKLAYKVFRRQTVKPQRTDVLRAEPGRDLATLMTCTPIGVNSHRFLVTGYRVPYTERIAKQVQSANRHRHWWQLALIGAAVLAVLGCGWFVIRAIRRHRQA</sequence>
<feature type="region of interest" description="Disordered" evidence="3">
    <location>
        <begin position="61"/>
        <end position="81"/>
    </location>
</feature>
<dbReference type="Pfam" id="PF04203">
    <property type="entry name" value="Sortase"/>
    <property type="match status" value="1"/>
</dbReference>
<dbReference type="EMBL" id="AZDJ01000016">
    <property type="protein sequence ID" value="KRK72962.1"/>
    <property type="molecule type" value="Genomic_DNA"/>
</dbReference>
<evidence type="ECO:0000256" key="2">
    <source>
        <dbReference type="PIRSR" id="PIRSR605754-1"/>
    </source>
</evidence>
<keyword evidence="4" id="KW-0472">Membrane</keyword>
<dbReference type="Gene3D" id="2.40.260.10">
    <property type="entry name" value="Sortase"/>
    <property type="match status" value="1"/>
</dbReference>
<evidence type="ECO:0000313" key="5">
    <source>
        <dbReference type="EMBL" id="KRK72962.1"/>
    </source>
</evidence>
<keyword evidence="1" id="KW-0378">Hydrolase</keyword>
<feature type="transmembrane region" description="Helical" evidence="4">
    <location>
        <begin position="246"/>
        <end position="267"/>
    </location>
</feature>
<dbReference type="CDD" id="cd05827">
    <property type="entry name" value="Sortase_C"/>
    <property type="match status" value="1"/>
</dbReference>
<dbReference type="Proteomes" id="UP000051804">
    <property type="component" value="Unassembled WGS sequence"/>
</dbReference>
<dbReference type="NCBIfam" id="NF033745">
    <property type="entry name" value="class_C_sortase"/>
    <property type="match status" value="1"/>
</dbReference>
<gene>
    <name evidence="5" type="ORF">FD02_GL001382</name>
</gene>
<dbReference type="InterPro" id="IPR005754">
    <property type="entry name" value="Sortase"/>
</dbReference>
<dbReference type="InterPro" id="IPR023365">
    <property type="entry name" value="Sortase_dom-sf"/>
</dbReference>
<protein>
    <submittedName>
        <fullName evidence="5">Sortase</fullName>
    </submittedName>
</protein>
<name>A0A0R1JYU9_9LACO</name>
<evidence type="ECO:0000256" key="4">
    <source>
        <dbReference type="SAM" id="Phobius"/>
    </source>
</evidence>
<proteinExistence type="predicted"/>
<dbReference type="InterPro" id="IPR042002">
    <property type="entry name" value="Sortase_C"/>
</dbReference>
<dbReference type="SUPFAM" id="SSF63817">
    <property type="entry name" value="Sortase"/>
    <property type="match status" value="1"/>
</dbReference>
<dbReference type="STRING" id="1291734.FD02_GL001382"/>
<reference evidence="5 6" key="1">
    <citation type="journal article" date="2015" name="Genome Announc.">
        <title>Expanding the biotechnology potential of lactobacilli through comparative genomics of 213 strains and associated genera.</title>
        <authorList>
            <person name="Sun Z."/>
            <person name="Harris H.M."/>
            <person name="McCann A."/>
            <person name="Guo C."/>
            <person name="Argimon S."/>
            <person name="Zhang W."/>
            <person name="Yang X."/>
            <person name="Jeffery I.B."/>
            <person name="Cooney J.C."/>
            <person name="Kagawa T.F."/>
            <person name="Liu W."/>
            <person name="Song Y."/>
            <person name="Salvetti E."/>
            <person name="Wrobel A."/>
            <person name="Rasinkangas P."/>
            <person name="Parkhill J."/>
            <person name="Rea M.C."/>
            <person name="O'Sullivan O."/>
            <person name="Ritari J."/>
            <person name="Douillard F.P."/>
            <person name="Paul Ross R."/>
            <person name="Yang R."/>
            <person name="Briner A.E."/>
            <person name="Felis G.E."/>
            <person name="de Vos W.M."/>
            <person name="Barrangou R."/>
            <person name="Klaenhammer T.R."/>
            <person name="Caufield P.W."/>
            <person name="Cui Y."/>
            <person name="Zhang H."/>
            <person name="O'Toole P.W."/>
        </authorList>
    </citation>
    <scope>NUCLEOTIDE SEQUENCE [LARGE SCALE GENOMIC DNA]</scope>
    <source>
        <strain evidence="5 6">JCM 17158</strain>
    </source>
</reference>
<evidence type="ECO:0000313" key="6">
    <source>
        <dbReference type="Proteomes" id="UP000051804"/>
    </source>
</evidence>
<dbReference type="GO" id="GO:0016787">
    <property type="term" value="F:hydrolase activity"/>
    <property type="evidence" value="ECO:0007669"/>
    <property type="project" value="UniProtKB-KW"/>
</dbReference>